<feature type="transmembrane region" description="Helical" evidence="1">
    <location>
        <begin position="174"/>
        <end position="193"/>
    </location>
</feature>
<feature type="transmembrane region" description="Helical" evidence="1">
    <location>
        <begin position="29"/>
        <end position="48"/>
    </location>
</feature>
<feature type="transmembrane region" description="Helical" evidence="1">
    <location>
        <begin position="90"/>
        <end position="119"/>
    </location>
</feature>
<organism evidence="2 3">
    <name type="scientific">Anaerolinea thermophila (strain DSM 14523 / JCM 11388 / NBRC 100420 / UNI-1)</name>
    <dbReference type="NCBI Taxonomy" id="926569"/>
    <lineage>
        <taxon>Bacteria</taxon>
        <taxon>Bacillati</taxon>
        <taxon>Chloroflexota</taxon>
        <taxon>Anaerolineae</taxon>
        <taxon>Anaerolineales</taxon>
        <taxon>Anaerolineaceae</taxon>
        <taxon>Anaerolinea</taxon>
    </lineage>
</organism>
<evidence type="ECO:0000256" key="1">
    <source>
        <dbReference type="SAM" id="Phobius"/>
    </source>
</evidence>
<dbReference type="Proteomes" id="UP000008922">
    <property type="component" value="Chromosome"/>
</dbReference>
<dbReference type="HOGENOM" id="CLU_1340948_0_0_0"/>
<gene>
    <name evidence="2" type="ordered locus">ANT_13650</name>
</gene>
<keyword evidence="3" id="KW-1185">Reference proteome</keyword>
<keyword evidence="1" id="KW-1133">Transmembrane helix</keyword>
<dbReference type="RefSeq" id="WP_013559777.1">
    <property type="nucleotide sequence ID" value="NC_014960.1"/>
</dbReference>
<keyword evidence="1" id="KW-0812">Transmembrane</keyword>
<sequence length="204" mass="23309">MGKGEHLPFFLNWSTWLSLHASPASLKKYALLSLLLFFTYQGLAWGFYQLNEQQGLLELGCAPHFLQSPIGALSIEGAISLRQSLTVWTLIFHGVLSLFRLVPVLTFGVWLSMGLTYFFGVRLLAPKMNRLLLVFPALYVVSEILQTIIAFWILLLPEIELGKGVPWFNLFQRFSLWLGFASLGLVLIGWLLWRIFEFILHHTP</sequence>
<evidence type="ECO:0000313" key="3">
    <source>
        <dbReference type="Proteomes" id="UP000008922"/>
    </source>
</evidence>
<dbReference type="EMBL" id="AP012029">
    <property type="protein sequence ID" value="BAJ63393.1"/>
    <property type="molecule type" value="Genomic_DNA"/>
</dbReference>
<dbReference type="STRING" id="926569.ANT_13650"/>
<dbReference type="KEGG" id="atm:ANT_13650"/>
<dbReference type="AlphaFoldDB" id="E8N4M9"/>
<feature type="transmembrane region" description="Helical" evidence="1">
    <location>
        <begin position="131"/>
        <end position="154"/>
    </location>
</feature>
<accession>E8N4M9</accession>
<dbReference type="InParanoid" id="E8N4M9"/>
<protein>
    <submittedName>
        <fullName evidence="2">Uncharacterized protein</fullName>
    </submittedName>
</protein>
<evidence type="ECO:0000313" key="2">
    <source>
        <dbReference type="EMBL" id="BAJ63393.1"/>
    </source>
</evidence>
<reference evidence="2 3" key="1">
    <citation type="submission" date="2010-12" db="EMBL/GenBank/DDBJ databases">
        <title>Whole genome sequence of Anaerolinea thermophila UNI-1.</title>
        <authorList>
            <person name="Narita-Yamada S."/>
            <person name="Kishi E."/>
            <person name="Watanabe Y."/>
            <person name="Takasaki K."/>
            <person name="Ankai A."/>
            <person name="Oguchi A."/>
            <person name="Fukui S."/>
            <person name="Takahashi M."/>
            <person name="Yashiro I."/>
            <person name="Hosoyama A."/>
            <person name="Sekiguchi Y."/>
            <person name="Hanada S."/>
            <person name="Fujita N."/>
        </authorList>
    </citation>
    <scope>NUCLEOTIDE SEQUENCE [LARGE SCALE GENOMIC DNA]</scope>
    <source>
        <strain evidence="3">DSM 14523 / JCM 11388 / NBRC 100420 / UNI-1</strain>
    </source>
</reference>
<proteinExistence type="predicted"/>
<name>E8N4M9_ANATU</name>
<keyword evidence="1" id="KW-0472">Membrane</keyword>